<keyword evidence="4 9" id="KW-0812">Transmembrane</keyword>
<feature type="coiled-coil region" evidence="8">
    <location>
        <begin position="101"/>
        <end position="128"/>
    </location>
</feature>
<dbReference type="Pfam" id="PF01496">
    <property type="entry name" value="V_ATPase_I"/>
    <property type="match status" value="1"/>
</dbReference>
<feature type="transmembrane region" description="Helical" evidence="9">
    <location>
        <begin position="450"/>
        <end position="472"/>
    </location>
</feature>
<feature type="transmembrane region" description="Helical" evidence="9">
    <location>
        <begin position="514"/>
        <end position="532"/>
    </location>
</feature>
<comment type="caution">
    <text evidence="10">The sequence shown here is derived from an EMBL/GenBank/DDBJ whole genome shotgun (WGS) entry which is preliminary data.</text>
</comment>
<evidence type="ECO:0000256" key="8">
    <source>
        <dbReference type="SAM" id="Coils"/>
    </source>
</evidence>
<evidence type="ECO:0000256" key="2">
    <source>
        <dbReference type="ARBA" id="ARBA00009904"/>
    </source>
</evidence>
<dbReference type="GO" id="GO:0033179">
    <property type="term" value="C:proton-transporting V-type ATPase, V0 domain"/>
    <property type="evidence" value="ECO:0007669"/>
    <property type="project" value="InterPro"/>
</dbReference>
<evidence type="ECO:0000256" key="1">
    <source>
        <dbReference type="ARBA" id="ARBA00004141"/>
    </source>
</evidence>
<feature type="transmembrane region" description="Helical" evidence="9">
    <location>
        <begin position="484"/>
        <end position="508"/>
    </location>
</feature>
<dbReference type="EMBL" id="PFAJ01000031">
    <property type="protein sequence ID" value="PIR97271.1"/>
    <property type="molecule type" value="Genomic_DNA"/>
</dbReference>
<gene>
    <name evidence="10" type="ORF">COT91_02230</name>
</gene>
<evidence type="ECO:0000256" key="3">
    <source>
        <dbReference type="ARBA" id="ARBA00022448"/>
    </source>
</evidence>
<evidence type="ECO:0000256" key="9">
    <source>
        <dbReference type="SAM" id="Phobius"/>
    </source>
</evidence>
<reference evidence="11" key="1">
    <citation type="submission" date="2017-09" db="EMBL/GenBank/DDBJ databases">
        <title>Depth-based differentiation of microbial function through sediment-hosted aquifers and enrichment of novel symbionts in the deep terrestrial subsurface.</title>
        <authorList>
            <person name="Probst A.J."/>
            <person name="Ladd B."/>
            <person name="Jarett J.K."/>
            <person name="Geller-Mcgrath D.E."/>
            <person name="Sieber C.M.K."/>
            <person name="Emerson J.B."/>
            <person name="Anantharaman K."/>
            <person name="Thomas B.C."/>
            <person name="Malmstrom R."/>
            <person name="Stieglmeier M."/>
            <person name="Klingl A."/>
            <person name="Woyke T."/>
            <person name="Ryan C.M."/>
            <person name="Banfield J.F."/>
        </authorList>
    </citation>
    <scope>NUCLEOTIDE SEQUENCE [LARGE SCALE GENOMIC DNA]</scope>
</reference>
<comment type="similarity">
    <text evidence="2">Belongs to the V-ATPase 116 kDa subunit family.</text>
</comment>
<evidence type="ECO:0000256" key="4">
    <source>
        <dbReference type="ARBA" id="ARBA00022692"/>
    </source>
</evidence>
<accession>A0A2H0VDW4</accession>
<protein>
    <submittedName>
        <fullName evidence="10">Uncharacterized protein</fullName>
    </submittedName>
</protein>
<name>A0A2H0VDW4_9BACT</name>
<proteinExistence type="inferred from homology"/>
<feature type="transmembrane region" description="Helical" evidence="9">
    <location>
        <begin position="564"/>
        <end position="588"/>
    </location>
</feature>
<keyword evidence="5 9" id="KW-1133">Transmembrane helix</keyword>
<dbReference type="AlphaFoldDB" id="A0A2H0VDW4"/>
<keyword evidence="3" id="KW-0813">Transport</keyword>
<dbReference type="GO" id="GO:0016471">
    <property type="term" value="C:vacuolar proton-transporting V-type ATPase complex"/>
    <property type="evidence" value="ECO:0007669"/>
    <property type="project" value="TreeGrafter"/>
</dbReference>
<feature type="transmembrane region" description="Helical" evidence="9">
    <location>
        <begin position="398"/>
        <end position="420"/>
    </location>
</feature>
<dbReference type="GO" id="GO:0007035">
    <property type="term" value="P:vacuolar acidification"/>
    <property type="evidence" value="ECO:0007669"/>
    <property type="project" value="TreeGrafter"/>
</dbReference>
<comment type="subcellular location">
    <subcellularLocation>
        <location evidence="1">Membrane</location>
        <topology evidence="1">Multi-pass membrane protein</topology>
    </subcellularLocation>
</comment>
<dbReference type="PANTHER" id="PTHR11629:SF63">
    <property type="entry name" value="V-TYPE PROTON ATPASE SUBUNIT A"/>
    <property type="match status" value="1"/>
</dbReference>
<keyword evidence="8" id="KW-0175">Coiled coil</keyword>
<dbReference type="InterPro" id="IPR002490">
    <property type="entry name" value="V-ATPase_116kDa_su"/>
</dbReference>
<keyword evidence="7 9" id="KW-0472">Membrane</keyword>
<dbReference type="GO" id="GO:0046961">
    <property type="term" value="F:proton-transporting ATPase activity, rotational mechanism"/>
    <property type="evidence" value="ECO:0007669"/>
    <property type="project" value="InterPro"/>
</dbReference>
<dbReference type="GO" id="GO:0051117">
    <property type="term" value="F:ATPase binding"/>
    <property type="evidence" value="ECO:0007669"/>
    <property type="project" value="TreeGrafter"/>
</dbReference>
<feature type="transmembrane region" description="Helical" evidence="9">
    <location>
        <begin position="356"/>
        <end position="386"/>
    </location>
</feature>
<organism evidence="10 11">
    <name type="scientific">Candidatus Doudnabacteria bacterium CG10_big_fil_rev_8_21_14_0_10_41_10</name>
    <dbReference type="NCBI Taxonomy" id="1974551"/>
    <lineage>
        <taxon>Bacteria</taxon>
        <taxon>Candidatus Doudnaibacteriota</taxon>
    </lineage>
</organism>
<keyword evidence="6" id="KW-0406">Ion transport</keyword>
<feature type="transmembrane region" description="Helical" evidence="9">
    <location>
        <begin position="594"/>
        <end position="617"/>
    </location>
</feature>
<evidence type="ECO:0000313" key="11">
    <source>
        <dbReference type="Proteomes" id="UP000230557"/>
    </source>
</evidence>
<evidence type="ECO:0000256" key="6">
    <source>
        <dbReference type="ARBA" id="ARBA00023065"/>
    </source>
</evidence>
<dbReference type="Proteomes" id="UP000230557">
    <property type="component" value="Unassembled WGS sequence"/>
</dbReference>
<evidence type="ECO:0000313" key="10">
    <source>
        <dbReference type="EMBL" id="PIR97271.1"/>
    </source>
</evidence>
<dbReference type="PANTHER" id="PTHR11629">
    <property type="entry name" value="VACUOLAR PROTON ATPASES"/>
    <property type="match status" value="1"/>
</dbReference>
<sequence length="653" mass="72174">MALAKIVKINLIAHKKFQDKIWKTLQDSGLMEVAGVNQNSDLVVEIGDQISKLDYQLAGVKFSLTFLSDFDKSKKSFNEKINSSIEISDTDIVKTAQTFGFELVVKQVQEAESQINEAKNHIDKNRAERNLLVPWKKLSFAPNNDRLSENYGIKYLSMSQDGFKEAEVGLAKASSCVEVKKVDSSGKDVWVYVVYRKVDESALQEVLNLVKAKPYELPNLNVTVEEQIVRLEQGIKANEGQIEKLHKLTGEMAKHIDNLKIVYDYLNWQKIRLQTSLRAGQSWQTFSAVGWIDERAIKPLEEQIEKITKDFSIEKIALDPEEVPPVKFKNTWARSFESVTEIYGSPQSHEPDPTPFLAPFFTIFFGLALTDAGYGLVMALGIPLAMKLLRIPKGSRKLLWVLFWGGVSSFILGAFTGGWFSIDLTILPSFIGGPLQTLQVINPLENALSIFYISLGLGVIQVLFGLGINTWWKIKSGEAREAILGSGMWILAIVSLLVFVGSSAGLLPVALKTGALWVVYATIATLVVGKALQAKNFFVGLPSGVLGLYDIVGYFSDVLSYSRLLALGLTTGIIGMVVNLIAALVMGIPFVGWLFGLVILIGGHIFNLGINALGAFIHSGRLQYIEFFPKFMEGGGKPFTPLARESAYVRSES</sequence>
<evidence type="ECO:0000256" key="7">
    <source>
        <dbReference type="ARBA" id="ARBA00023136"/>
    </source>
</evidence>
<evidence type="ECO:0000256" key="5">
    <source>
        <dbReference type="ARBA" id="ARBA00022989"/>
    </source>
</evidence>